<dbReference type="GO" id="GO:0016323">
    <property type="term" value="C:basolateral plasma membrane"/>
    <property type="evidence" value="ECO:0007669"/>
    <property type="project" value="TreeGrafter"/>
</dbReference>
<dbReference type="InterPro" id="IPR001452">
    <property type="entry name" value="SH3_domain"/>
</dbReference>
<dbReference type="PROSITE" id="PS00856">
    <property type="entry name" value="GUANYLATE_KINASE_1"/>
    <property type="match status" value="1"/>
</dbReference>
<dbReference type="GO" id="GO:0031594">
    <property type="term" value="C:neuromuscular junction"/>
    <property type="evidence" value="ECO:0007669"/>
    <property type="project" value="InterPro"/>
</dbReference>
<dbReference type="Pfam" id="PF00625">
    <property type="entry name" value="Guanylate_kin"/>
    <property type="match status" value="1"/>
</dbReference>
<reference evidence="6" key="3">
    <citation type="submission" date="2025-09" db="UniProtKB">
        <authorList>
            <consortium name="Ensembl"/>
        </authorList>
    </citation>
    <scope>IDENTIFICATION</scope>
</reference>
<dbReference type="InterPro" id="IPR027417">
    <property type="entry name" value="P-loop_NTPase"/>
</dbReference>
<dbReference type="GO" id="GO:0043113">
    <property type="term" value="P:receptor clustering"/>
    <property type="evidence" value="ECO:0007669"/>
    <property type="project" value="TreeGrafter"/>
</dbReference>
<evidence type="ECO:0000313" key="7">
    <source>
        <dbReference type="Proteomes" id="UP000694553"/>
    </source>
</evidence>
<proteinExistence type="inferred from homology"/>
<sequence length="849" mass="93628">MSKTGSKQRLQRHFSGISVTDRLKCTGSEKMSPSIKNLDCFSPMLCHCKVACTNNTISLMFGCKKYRYQDEDTPPQEHSSPHIANEVTGPELVHVSEKNLSQIENVHGFVSHSHISPVKPTEAVPSSSPIVPVIPVPPVPAETIPSTIPQANPPPVLVNTDSLETSTYVNGTDADYEYEEITLERGNSGLGFSIAGGTDNPHIGDDASIFITKIIAGGAAAQDGRLRVNDCILRVNEVDVRDVTHSKAVEALKEAGSIVRLYVKRRKPVTEKIVEIKLVKGPKGLGFSIAGGVGNQHIPGDNSIYVTKIIEGGAAHKDGKLQIGDKLLAVNSVCLEEVTHEEAVTALKNTSDFVYLKVAKPTSMFMNDSYAPPDITNSYSQPVDNHITPSAYLGQSLPPASPGRYSPVPKGMLGDDEITREPRKVVLHRGSTGLGFNIVGGEDGEGIFISFILAGGPADLSGELRKGDRIISVNGVDLKAATHEQAAAALKNAGQAVTIVAQYRPEEYSRFEAKIHDLREQMMNSSISSGSGSLRTSQKRSLYVRALFDYDKTKDSGLPSQGLNFKFGDILHVINASDDEWWQARQVTPDGESDEIGVIPSKRRVEKKERARLKTVKFNSKTRGDKGEVPDDMGSKGLSGQEEYVLSYEPVNQQEVSYTRPVIVLGPMKDRINDDLISEFPDKFGSCVPHTTRPKRDYEVDGRDYHFVTSREQMEKDIQDHKFIEAGQYNNHLYGTSVQSVREVAEKGKHCILDVSGNAIKRLQIAQLYPISIFIKPKTVENIMEMNKRLTEEQARKTFERAMKLEQEFTEHFTAIVQGDTLEEIYNQVKQIIEEQSGPYIWVPAKEKL</sequence>
<dbReference type="InterPro" id="IPR036028">
    <property type="entry name" value="SH3-like_dom_sf"/>
</dbReference>
<dbReference type="PIRSF" id="PIRSF001741">
    <property type="entry name" value="MAGUK_DLGH"/>
    <property type="match status" value="1"/>
</dbReference>
<dbReference type="GO" id="GO:0097120">
    <property type="term" value="P:receptor localization to synapse"/>
    <property type="evidence" value="ECO:0007669"/>
    <property type="project" value="TreeGrafter"/>
</dbReference>
<dbReference type="Gene3D" id="2.30.42.10">
    <property type="match status" value="3"/>
</dbReference>
<dbReference type="GO" id="GO:0045197">
    <property type="term" value="P:establishment or maintenance of epithelial cell apical/basal polarity"/>
    <property type="evidence" value="ECO:0007669"/>
    <property type="project" value="TreeGrafter"/>
</dbReference>
<dbReference type="Gene3D" id="2.30.30.40">
    <property type="entry name" value="SH3 Domains"/>
    <property type="match status" value="1"/>
</dbReference>
<accession>A0A8U7M1I7</accession>
<dbReference type="FunFam" id="2.30.42.10:FF:000001">
    <property type="entry name" value="Disks large homolog 1 isoform 2"/>
    <property type="match status" value="1"/>
</dbReference>
<dbReference type="SUPFAM" id="SSF52540">
    <property type="entry name" value="P-loop containing nucleoside triphosphate hydrolases"/>
    <property type="match status" value="1"/>
</dbReference>
<dbReference type="CDD" id="cd12031">
    <property type="entry name" value="SH3_DLG1"/>
    <property type="match status" value="1"/>
</dbReference>
<evidence type="ECO:0000256" key="2">
    <source>
        <dbReference type="ARBA" id="ARBA00007014"/>
    </source>
</evidence>
<organism evidence="6 7">
    <name type="scientific">Corvus moneduloides</name>
    <name type="common">New Caledonian crow</name>
    <dbReference type="NCBI Taxonomy" id="1196302"/>
    <lineage>
        <taxon>Eukaryota</taxon>
        <taxon>Metazoa</taxon>
        <taxon>Chordata</taxon>
        <taxon>Craniata</taxon>
        <taxon>Vertebrata</taxon>
        <taxon>Euteleostomi</taxon>
        <taxon>Archelosauria</taxon>
        <taxon>Archosauria</taxon>
        <taxon>Dinosauria</taxon>
        <taxon>Saurischia</taxon>
        <taxon>Theropoda</taxon>
        <taxon>Coelurosauria</taxon>
        <taxon>Aves</taxon>
        <taxon>Neognathae</taxon>
        <taxon>Neoaves</taxon>
        <taxon>Telluraves</taxon>
        <taxon>Australaves</taxon>
        <taxon>Passeriformes</taxon>
        <taxon>Corvoidea</taxon>
        <taxon>Corvidae</taxon>
        <taxon>Corvus</taxon>
    </lineage>
</organism>
<reference evidence="6" key="2">
    <citation type="submission" date="2025-08" db="UniProtKB">
        <authorList>
            <consortium name="Ensembl"/>
        </authorList>
    </citation>
    <scope>IDENTIFICATION</scope>
</reference>
<dbReference type="Pfam" id="PF00018">
    <property type="entry name" value="SH3_1"/>
    <property type="match status" value="1"/>
</dbReference>
<dbReference type="FunFam" id="2.30.42.10:FF:000049">
    <property type="entry name" value="disks large homolog 1 isoform X1"/>
    <property type="match status" value="1"/>
</dbReference>
<dbReference type="InterPro" id="IPR050614">
    <property type="entry name" value="Synaptic_Scaffolding_LAP-MAGUK"/>
</dbReference>
<dbReference type="PROSITE" id="PS50106">
    <property type="entry name" value="PDZ"/>
    <property type="match status" value="3"/>
</dbReference>
<dbReference type="PROSITE" id="PS50052">
    <property type="entry name" value="GUANYLATE_KINASE_2"/>
    <property type="match status" value="1"/>
</dbReference>
<dbReference type="GO" id="GO:0098609">
    <property type="term" value="P:cell-cell adhesion"/>
    <property type="evidence" value="ECO:0007669"/>
    <property type="project" value="TreeGrafter"/>
</dbReference>
<dbReference type="Pfam" id="PF10600">
    <property type="entry name" value="PDZ_assoc"/>
    <property type="match status" value="1"/>
</dbReference>
<dbReference type="GO" id="GO:0035255">
    <property type="term" value="F:ionotropic glutamate receptor binding"/>
    <property type="evidence" value="ECO:0007669"/>
    <property type="project" value="TreeGrafter"/>
</dbReference>
<gene>
    <name evidence="6" type="primary">DLG1</name>
</gene>
<dbReference type="GO" id="GO:0099072">
    <property type="term" value="P:regulation of postsynaptic membrane neurotransmitter receptor levels"/>
    <property type="evidence" value="ECO:0007669"/>
    <property type="project" value="TreeGrafter"/>
</dbReference>
<dbReference type="Gene3D" id="3.30.63.10">
    <property type="entry name" value="Guanylate Kinase phosphate binding domain"/>
    <property type="match status" value="1"/>
</dbReference>
<dbReference type="Proteomes" id="UP000694553">
    <property type="component" value="Unassembled WGS sequence"/>
</dbReference>
<dbReference type="FunFam" id="2.30.42.10:FF:000002">
    <property type="entry name" value="Disks large homolog 4 isoform 2"/>
    <property type="match status" value="1"/>
</dbReference>
<dbReference type="InterPro" id="IPR008144">
    <property type="entry name" value="Guanylate_kin-like_dom"/>
</dbReference>
<evidence type="ECO:0000313" key="6">
    <source>
        <dbReference type="Ensembl" id="ENSCMUP00000030157.1"/>
    </source>
</evidence>
<evidence type="ECO:0000256" key="1">
    <source>
        <dbReference type="ARBA" id="ARBA00004170"/>
    </source>
</evidence>
<evidence type="ECO:0000256" key="4">
    <source>
        <dbReference type="ARBA" id="ARBA00022737"/>
    </source>
</evidence>
<dbReference type="SMART" id="SM00326">
    <property type="entry name" value="SH3"/>
    <property type="match status" value="1"/>
</dbReference>
<dbReference type="InterPro" id="IPR020590">
    <property type="entry name" value="Guanylate_kinase_CS"/>
</dbReference>
<keyword evidence="7" id="KW-1185">Reference proteome</keyword>
<dbReference type="PANTHER" id="PTHR23119:SF5">
    <property type="entry name" value="DISKS LARGE HOMOLOG 1"/>
    <property type="match status" value="1"/>
</dbReference>
<dbReference type="SMART" id="SM00072">
    <property type="entry name" value="GuKc"/>
    <property type="match status" value="1"/>
</dbReference>
<keyword evidence="3" id="KW-0728">SH3 domain</keyword>
<reference evidence="7" key="1">
    <citation type="submission" date="2019-10" db="EMBL/GenBank/DDBJ databases">
        <title>Corvus moneduloides (New Caledonian crow) genome, bCorMon1, primary haplotype.</title>
        <authorList>
            <person name="Rutz C."/>
            <person name="Fungtammasan C."/>
            <person name="Mountcastle J."/>
            <person name="Formenti G."/>
            <person name="Chow W."/>
            <person name="Howe K."/>
            <person name="Steele M.P."/>
            <person name="Fernandes J."/>
            <person name="Gilbert M.T.P."/>
            <person name="Fedrigo O."/>
            <person name="Jarvis E.D."/>
            <person name="Gemmell N."/>
        </authorList>
    </citation>
    <scope>NUCLEOTIDE SEQUENCE [LARGE SCALE GENOMIC DNA]</scope>
</reference>
<dbReference type="GO" id="GO:0007268">
    <property type="term" value="P:chemical synaptic transmission"/>
    <property type="evidence" value="ECO:0007669"/>
    <property type="project" value="InterPro"/>
</dbReference>
<dbReference type="CDD" id="cd06795">
    <property type="entry name" value="PDZ3_Dlg1-2-4-like"/>
    <property type="match status" value="1"/>
</dbReference>
<dbReference type="SUPFAM" id="SSF50044">
    <property type="entry name" value="SH3-domain"/>
    <property type="match status" value="1"/>
</dbReference>
<evidence type="ECO:0000256" key="5">
    <source>
        <dbReference type="ARBA" id="ARBA00023136"/>
    </source>
</evidence>
<dbReference type="FunFam" id="3.40.50.300:FF:001402">
    <property type="entry name" value="Discs, large homolog 3 (Drosophila)"/>
    <property type="match status" value="1"/>
</dbReference>
<dbReference type="Pfam" id="PF10608">
    <property type="entry name" value="MAGUK_N_PEST"/>
    <property type="match status" value="1"/>
</dbReference>
<dbReference type="FunFam" id="3.30.63.10:FF:000001">
    <property type="entry name" value="Disks large homolog 1 isoform 2"/>
    <property type="match status" value="1"/>
</dbReference>
<dbReference type="SMART" id="SM01277">
    <property type="entry name" value="MAGUK_N_PEST"/>
    <property type="match status" value="1"/>
</dbReference>
<dbReference type="InterPro" id="IPR019583">
    <property type="entry name" value="DLG1-4_PDZ_assoc"/>
</dbReference>
<comment type="subcellular location">
    <subcellularLocation>
        <location evidence="1">Membrane</location>
        <topology evidence="1">Peripheral membrane protein</topology>
    </subcellularLocation>
</comment>
<dbReference type="InterPro" id="IPR001478">
    <property type="entry name" value="PDZ"/>
</dbReference>
<dbReference type="GO" id="GO:0043005">
    <property type="term" value="C:neuron projection"/>
    <property type="evidence" value="ECO:0007669"/>
    <property type="project" value="InterPro"/>
</dbReference>
<keyword evidence="5" id="KW-0472">Membrane</keyword>
<name>A0A8U7M1I7_CORMO</name>
<keyword evidence="4" id="KW-0677">Repeat</keyword>
<dbReference type="FunFam" id="2.30.30.40:FF:000008">
    <property type="entry name" value="Disks large homolog 1 isoform 2"/>
    <property type="match status" value="1"/>
</dbReference>
<dbReference type="InterPro" id="IPR008145">
    <property type="entry name" value="GK/Ca_channel_bsu"/>
</dbReference>
<dbReference type="InterPro" id="IPR016313">
    <property type="entry name" value="DLG1-like"/>
</dbReference>
<dbReference type="SMART" id="SM00228">
    <property type="entry name" value="PDZ"/>
    <property type="match status" value="3"/>
</dbReference>
<dbReference type="GO" id="GO:0098839">
    <property type="term" value="C:postsynaptic density membrane"/>
    <property type="evidence" value="ECO:0007669"/>
    <property type="project" value="TreeGrafter"/>
</dbReference>
<dbReference type="FunFam" id="2.30.30.40:FF:000058">
    <property type="entry name" value="Disks large homolog 1 isoform X1"/>
    <property type="match status" value="1"/>
</dbReference>
<dbReference type="SUPFAM" id="SSF50156">
    <property type="entry name" value="PDZ domain-like"/>
    <property type="match status" value="3"/>
</dbReference>
<dbReference type="Pfam" id="PF00595">
    <property type="entry name" value="PDZ"/>
    <property type="match status" value="3"/>
</dbReference>
<dbReference type="AlphaFoldDB" id="A0A8U7M1I7"/>
<evidence type="ECO:0000256" key="3">
    <source>
        <dbReference type="ARBA" id="ARBA00022443"/>
    </source>
</evidence>
<dbReference type="PROSITE" id="PS50002">
    <property type="entry name" value="SH3"/>
    <property type="match status" value="1"/>
</dbReference>
<dbReference type="PANTHER" id="PTHR23119">
    <property type="entry name" value="DISCS LARGE"/>
    <property type="match status" value="1"/>
</dbReference>
<comment type="similarity">
    <text evidence="2">Belongs to the MAGUK family.</text>
</comment>
<dbReference type="GO" id="GO:0019901">
    <property type="term" value="F:protein kinase binding"/>
    <property type="evidence" value="ECO:0007669"/>
    <property type="project" value="TreeGrafter"/>
</dbReference>
<dbReference type="CDD" id="cd06724">
    <property type="entry name" value="PDZ2_Dlg1-2-4-like"/>
    <property type="match status" value="1"/>
</dbReference>
<protein>
    <submittedName>
        <fullName evidence="6">Discs large MAGUK scaffold protein 1</fullName>
    </submittedName>
</protein>
<dbReference type="InterPro" id="IPR019590">
    <property type="entry name" value="DLG1_PEST_dom"/>
</dbReference>
<dbReference type="InterPro" id="IPR036034">
    <property type="entry name" value="PDZ_sf"/>
</dbReference>
<dbReference type="Gene3D" id="3.40.50.300">
    <property type="entry name" value="P-loop containing nucleotide triphosphate hydrolases"/>
    <property type="match status" value="1"/>
</dbReference>
<dbReference type="CDD" id="cd00071">
    <property type="entry name" value="GMPK"/>
    <property type="match status" value="1"/>
</dbReference>
<dbReference type="Ensembl" id="ENSCMUT00000038415.1">
    <property type="protein sequence ID" value="ENSCMUP00000030157.1"/>
    <property type="gene ID" value="ENSCMUG00000005761.2"/>
</dbReference>
<dbReference type="CDD" id="cd06723">
    <property type="entry name" value="PDZ1_Dlg1-2-4-like"/>
    <property type="match status" value="1"/>
</dbReference>